<name>A0A098LKW8_9BACT</name>
<dbReference type="GO" id="GO:0012505">
    <property type="term" value="C:endomembrane system"/>
    <property type="evidence" value="ECO:0007669"/>
    <property type="project" value="UniProtKB-SubCell"/>
</dbReference>
<dbReference type="Pfam" id="PF01066">
    <property type="entry name" value="CDP-OH_P_transf"/>
    <property type="match status" value="1"/>
</dbReference>
<keyword evidence="8 16" id="KW-0812">Transmembrane</keyword>
<reference evidence="17 18" key="1">
    <citation type="submission" date="2014-09" db="EMBL/GenBank/DDBJ databases">
        <title>Sporocytophaga myxococcoides PG-01 genome sequencing.</title>
        <authorList>
            <person name="Liu L."/>
            <person name="Gao P.J."/>
            <person name="Chen G.J."/>
            <person name="Wang L.S."/>
        </authorList>
    </citation>
    <scope>NUCLEOTIDE SEQUENCE [LARGE SCALE GENOMIC DNA]</scope>
    <source>
        <strain evidence="17 18">PG-01</strain>
    </source>
</reference>
<keyword evidence="13" id="KW-1208">Phospholipid metabolism</keyword>
<keyword evidence="6" id="KW-0444">Lipid biosynthesis</keyword>
<keyword evidence="11 16" id="KW-0472">Membrane</keyword>
<evidence type="ECO:0000256" key="2">
    <source>
        <dbReference type="ARBA" id="ARBA00004127"/>
    </source>
</evidence>
<sequence length="235" mass="25732">MIIKKHIPNFVTCLNLLSGCIGITEAFKGNLVNAALLIIAGAIFDFFDGFIARLVKASSPIGKDLDSLADVITFGLLPGVILFNLLSTNDNLPLGIKYIPLIVPVFSALRLAKFNNDPRQTGSFIGVPTPANALLIGSLPLITEFNSDLNLNFIIFNPLFLILLSVIMSILLVSEIPLFALKFKTFNWKDNQITYIFLIISSILLLSIKVAAIPLIVILYVILSIINNSVFKKTK</sequence>
<dbReference type="InterPro" id="IPR050324">
    <property type="entry name" value="CDP-alcohol_PTase-I"/>
</dbReference>
<protein>
    <recommendedName>
        <fullName evidence="5">CDP-diacylglycerol--serine O-phosphatidyltransferase</fullName>
        <ecNumber evidence="4">2.7.8.8</ecNumber>
    </recommendedName>
    <alternativeName>
        <fullName evidence="14">Phosphatidylserine synthase</fullName>
    </alternativeName>
</protein>
<evidence type="ECO:0000313" key="18">
    <source>
        <dbReference type="Proteomes" id="UP000030185"/>
    </source>
</evidence>
<dbReference type="PANTHER" id="PTHR14269">
    <property type="entry name" value="CDP-DIACYLGLYCEROL--GLYCEROL-3-PHOSPHATE 3-PHOSPHATIDYLTRANSFERASE-RELATED"/>
    <property type="match status" value="1"/>
</dbReference>
<keyword evidence="9 16" id="KW-1133">Transmembrane helix</keyword>
<evidence type="ECO:0000256" key="7">
    <source>
        <dbReference type="ARBA" id="ARBA00022679"/>
    </source>
</evidence>
<dbReference type="Proteomes" id="UP000030185">
    <property type="component" value="Unassembled WGS sequence"/>
</dbReference>
<feature type="transmembrane region" description="Helical" evidence="16">
    <location>
        <begin position="36"/>
        <end position="55"/>
    </location>
</feature>
<evidence type="ECO:0000256" key="12">
    <source>
        <dbReference type="ARBA" id="ARBA00023209"/>
    </source>
</evidence>
<feature type="transmembrane region" description="Helical" evidence="16">
    <location>
        <begin position="67"/>
        <end position="86"/>
    </location>
</feature>
<dbReference type="Gene3D" id="1.20.120.1760">
    <property type="match status" value="1"/>
</dbReference>
<evidence type="ECO:0000256" key="13">
    <source>
        <dbReference type="ARBA" id="ARBA00023264"/>
    </source>
</evidence>
<dbReference type="STRING" id="153721.MYP_4850"/>
<gene>
    <name evidence="17" type="ORF">MYP_4850</name>
</gene>
<feature type="transmembrane region" description="Helical" evidence="16">
    <location>
        <begin position="92"/>
        <end position="112"/>
    </location>
</feature>
<evidence type="ECO:0000256" key="15">
    <source>
        <dbReference type="RuleBase" id="RU003750"/>
    </source>
</evidence>
<dbReference type="GO" id="GO:0008654">
    <property type="term" value="P:phospholipid biosynthetic process"/>
    <property type="evidence" value="ECO:0007669"/>
    <property type="project" value="UniProtKB-KW"/>
</dbReference>
<evidence type="ECO:0000256" key="6">
    <source>
        <dbReference type="ARBA" id="ARBA00022516"/>
    </source>
</evidence>
<dbReference type="GO" id="GO:0003882">
    <property type="term" value="F:CDP-diacylglycerol-serine O-phosphatidyltransferase activity"/>
    <property type="evidence" value="ECO:0007669"/>
    <property type="project" value="UniProtKB-EC"/>
</dbReference>
<dbReference type="PROSITE" id="PS51257">
    <property type="entry name" value="PROKAR_LIPOPROTEIN"/>
    <property type="match status" value="1"/>
</dbReference>
<accession>A0A098LKW8</accession>
<evidence type="ECO:0000256" key="11">
    <source>
        <dbReference type="ARBA" id="ARBA00023136"/>
    </source>
</evidence>
<evidence type="ECO:0000256" key="10">
    <source>
        <dbReference type="ARBA" id="ARBA00023098"/>
    </source>
</evidence>
<feature type="transmembrane region" description="Helical" evidence="16">
    <location>
        <begin position="193"/>
        <end position="226"/>
    </location>
</feature>
<evidence type="ECO:0000256" key="4">
    <source>
        <dbReference type="ARBA" id="ARBA00013174"/>
    </source>
</evidence>
<organism evidence="17 18">
    <name type="scientific">Sporocytophaga myxococcoides</name>
    <dbReference type="NCBI Taxonomy" id="153721"/>
    <lineage>
        <taxon>Bacteria</taxon>
        <taxon>Pseudomonadati</taxon>
        <taxon>Bacteroidota</taxon>
        <taxon>Cytophagia</taxon>
        <taxon>Cytophagales</taxon>
        <taxon>Cytophagaceae</taxon>
        <taxon>Sporocytophaga</taxon>
    </lineage>
</organism>
<dbReference type="AlphaFoldDB" id="A0A098LKW8"/>
<comment type="similarity">
    <text evidence="3 15">Belongs to the CDP-alcohol phosphatidyltransferase class-I family.</text>
</comment>
<keyword evidence="12" id="KW-0594">Phospholipid biosynthesis</keyword>
<keyword evidence="18" id="KW-1185">Reference proteome</keyword>
<dbReference type="GO" id="GO:0016020">
    <property type="term" value="C:membrane"/>
    <property type="evidence" value="ECO:0007669"/>
    <property type="project" value="InterPro"/>
</dbReference>
<comment type="caution">
    <text evidence="17">The sequence shown here is derived from an EMBL/GenBank/DDBJ whole genome shotgun (WGS) entry which is preliminary data.</text>
</comment>
<dbReference type="InterPro" id="IPR000462">
    <property type="entry name" value="CDP-OH_P_trans"/>
</dbReference>
<keyword evidence="10" id="KW-0443">Lipid metabolism</keyword>
<dbReference type="EC" id="2.7.8.8" evidence="4"/>
<comment type="subcellular location">
    <subcellularLocation>
        <location evidence="2">Endomembrane system</location>
        <topology evidence="2">Multi-pass membrane protein</topology>
    </subcellularLocation>
</comment>
<dbReference type="PROSITE" id="PS00379">
    <property type="entry name" value="CDP_ALCOHOL_P_TRANSF"/>
    <property type="match status" value="1"/>
</dbReference>
<evidence type="ECO:0000256" key="1">
    <source>
        <dbReference type="ARBA" id="ARBA00000287"/>
    </source>
</evidence>
<dbReference type="RefSeq" id="WP_045469412.1">
    <property type="nucleotide sequence ID" value="NZ_BBLT01000014.1"/>
</dbReference>
<evidence type="ECO:0000256" key="14">
    <source>
        <dbReference type="ARBA" id="ARBA00032361"/>
    </source>
</evidence>
<comment type="catalytic activity">
    <reaction evidence="1">
        <text>a CDP-1,2-diacyl-sn-glycerol + L-serine = a 1,2-diacyl-sn-glycero-3-phospho-L-serine + CMP + H(+)</text>
        <dbReference type="Rhea" id="RHEA:16913"/>
        <dbReference type="ChEBI" id="CHEBI:15378"/>
        <dbReference type="ChEBI" id="CHEBI:33384"/>
        <dbReference type="ChEBI" id="CHEBI:57262"/>
        <dbReference type="ChEBI" id="CHEBI:58332"/>
        <dbReference type="ChEBI" id="CHEBI:60377"/>
        <dbReference type="EC" id="2.7.8.8"/>
    </reaction>
</comment>
<evidence type="ECO:0000256" key="16">
    <source>
        <dbReference type="SAM" id="Phobius"/>
    </source>
</evidence>
<keyword evidence="7 15" id="KW-0808">Transferase</keyword>
<evidence type="ECO:0000313" key="17">
    <source>
        <dbReference type="EMBL" id="GAL87620.1"/>
    </source>
</evidence>
<dbReference type="InterPro" id="IPR043130">
    <property type="entry name" value="CDP-OH_PTrfase_TM_dom"/>
</dbReference>
<dbReference type="NCBIfam" id="TIGR00473">
    <property type="entry name" value="pssA"/>
    <property type="match status" value="1"/>
</dbReference>
<dbReference type="OrthoDB" id="9777147at2"/>
<evidence type="ECO:0000256" key="3">
    <source>
        <dbReference type="ARBA" id="ARBA00010441"/>
    </source>
</evidence>
<feature type="transmembrane region" description="Helical" evidence="16">
    <location>
        <begin position="124"/>
        <end position="142"/>
    </location>
</feature>
<dbReference type="eggNOG" id="COG1183">
    <property type="taxonomic scope" value="Bacteria"/>
</dbReference>
<dbReference type="InterPro" id="IPR004533">
    <property type="entry name" value="CDP-diaglyc--ser_O-PTrfase"/>
</dbReference>
<evidence type="ECO:0000256" key="8">
    <source>
        <dbReference type="ARBA" id="ARBA00022692"/>
    </source>
</evidence>
<feature type="transmembrane region" description="Helical" evidence="16">
    <location>
        <begin position="154"/>
        <end position="181"/>
    </location>
</feature>
<dbReference type="PANTHER" id="PTHR14269:SF61">
    <property type="entry name" value="CDP-DIACYLGLYCEROL--SERINE O-PHOSPHATIDYLTRANSFERASE"/>
    <property type="match status" value="1"/>
</dbReference>
<dbReference type="InterPro" id="IPR048254">
    <property type="entry name" value="CDP_ALCOHOL_P_TRANSF_CS"/>
</dbReference>
<evidence type="ECO:0000256" key="5">
    <source>
        <dbReference type="ARBA" id="ARBA00017171"/>
    </source>
</evidence>
<evidence type="ECO:0000256" key="9">
    <source>
        <dbReference type="ARBA" id="ARBA00022989"/>
    </source>
</evidence>
<proteinExistence type="inferred from homology"/>
<dbReference type="EMBL" id="BBLT01000014">
    <property type="protein sequence ID" value="GAL87620.1"/>
    <property type="molecule type" value="Genomic_DNA"/>
</dbReference>